<feature type="domain" description="Alcohol dehydrogenase-like C-terminal" evidence="6">
    <location>
        <begin position="147"/>
        <end position="237"/>
    </location>
</feature>
<dbReference type="InterPro" id="IPR011032">
    <property type="entry name" value="GroES-like_sf"/>
</dbReference>
<evidence type="ECO:0000256" key="3">
    <source>
        <dbReference type="ARBA" id="ARBA00022723"/>
    </source>
</evidence>
<dbReference type="PANTHER" id="PTHR43350:SF19">
    <property type="entry name" value="D-GULOSIDE 3-DEHYDROGENASE"/>
    <property type="match status" value="1"/>
</dbReference>
<comment type="cofactor">
    <cofactor evidence="1">
        <name>Zn(2+)</name>
        <dbReference type="ChEBI" id="CHEBI:29105"/>
    </cofactor>
</comment>
<evidence type="ECO:0000256" key="5">
    <source>
        <dbReference type="ARBA" id="ARBA00023002"/>
    </source>
</evidence>
<dbReference type="InterPro" id="IPR013149">
    <property type="entry name" value="ADH-like_C"/>
</dbReference>
<gene>
    <name evidence="7" type="ORF">CTER_1629</name>
</gene>
<dbReference type="Gene3D" id="3.90.180.10">
    <property type="entry name" value="Medium-chain alcohol dehydrogenases, catalytic domain"/>
    <property type="match status" value="1"/>
</dbReference>
<dbReference type="InterPro" id="IPR036291">
    <property type="entry name" value="NAD(P)-bd_dom_sf"/>
</dbReference>
<keyword evidence="4" id="KW-0862">Zinc</keyword>
<evidence type="ECO:0000313" key="8">
    <source>
        <dbReference type="Proteomes" id="UP000014155"/>
    </source>
</evidence>
<dbReference type="PATRIC" id="fig|1195236.3.peg.1957"/>
<dbReference type="SUPFAM" id="SSF51735">
    <property type="entry name" value="NAD(P)-binding Rossmann-fold domains"/>
    <property type="match status" value="1"/>
</dbReference>
<keyword evidence="3" id="KW-0479">Metal-binding</keyword>
<accession>S0FJW9</accession>
<dbReference type="RefSeq" id="WP_004625187.1">
    <property type="nucleotide sequence ID" value="NZ_AORV01000027.1"/>
</dbReference>
<dbReference type="Proteomes" id="UP000014155">
    <property type="component" value="Unassembled WGS sequence"/>
</dbReference>
<dbReference type="STRING" id="1195236.CTER_1629"/>
<evidence type="ECO:0000256" key="4">
    <source>
        <dbReference type="ARBA" id="ARBA00022833"/>
    </source>
</evidence>
<evidence type="ECO:0000313" key="7">
    <source>
        <dbReference type="EMBL" id="EMS72470.1"/>
    </source>
</evidence>
<dbReference type="GO" id="GO:0016491">
    <property type="term" value="F:oxidoreductase activity"/>
    <property type="evidence" value="ECO:0007669"/>
    <property type="project" value="UniProtKB-KW"/>
</dbReference>
<name>S0FJW9_RUMCE</name>
<reference evidence="7 8" key="1">
    <citation type="journal article" date="2013" name="Genome Announc.">
        <title>Draft Genome Sequence of the Cellulolytic, Mesophilic, Anaerobic Bacterium Clostridium termitidis Strain CT1112 (DSM 5398).</title>
        <authorList>
            <person name="Lal S."/>
            <person name="Ramachandran U."/>
            <person name="Zhang X."/>
            <person name="Munir R."/>
            <person name="Sparling R."/>
            <person name="Levin D.B."/>
        </authorList>
    </citation>
    <scope>NUCLEOTIDE SEQUENCE [LARGE SCALE GENOMIC DNA]</scope>
    <source>
        <strain evidence="7 8">CT1112</strain>
    </source>
</reference>
<evidence type="ECO:0000259" key="6">
    <source>
        <dbReference type="Pfam" id="PF00107"/>
    </source>
</evidence>
<dbReference type="PANTHER" id="PTHR43350">
    <property type="entry name" value="NAD-DEPENDENT ALCOHOL DEHYDROGENASE"/>
    <property type="match status" value="1"/>
</dbReference>
<proteinExistence type="inferred from homology"/>
<dbReference type="Gene3D" id="3.40.50.720">
    <property type="entry name" value="NAD(P)-binding Rossmann-like Domain"/>
    <property type="match status" value="1"/>
</dbReference>
<organism evidence="7 8">
    <name type="scientific">Ruminiclostridium cellobioparum subsp. termitidis CT1112</name>
    <dbReference type="NCBI Taxonomy" id="1195236"/>
    <lineage>
        <taxon>Bacteria</taxon>
        <taxon>Bacillati</taxon>
        <taxon>Bacillota</taxon>
        <taxon>Clostridia</taxon>
        <taxon>Eubacteriales</taxon>
        <taxon>Oscillospiraceae</taxon>
        <taxon>Ruminiclostridium</taxon>
    </lineage>
</organism>
<comment type="caution">
    <text evidence="7">The sequence shown here is derived from an EMBL/GenBank/DDBJ whole genome shotgun (WGS) entry which is preliminary data.</text>
</comment>
<evidence type="ECO:0000256" key="2">
    <source>
        <dbReference type="ARBA" id="ARBA00008072"/>
    </source>
</evidence>
<comment type="similarity">
    <text evidence="2">Belongs to the zinc-containing alcohol dehydrogenase family.</text>
</comment>
<protein>
    <submittedName>
        <fullName evidence="7">Alcohol dehydrogenase zinc-binding domain-containing protein</fullName>
    </submittedName>
</protein>
<dbReference type="AlphaFoldDB" id="S0FJW9"/>
<sequence length="333" mass="36883">MKDYRVTYVKKKEARLVEHEWEDVELAGNEIFGQNILSMISTGSERGGFLTDFSADSYPMETGSSSIARVIKTGKDVKGICEGDLFFNDGHHTLLVKKSEEDIIPVPRGLAPEKALYARYAAVSMTSIFKAGIKPVEKVIVTGLGLVGIMCAQVLSSFGFDVYAVDPSPERREIALKVGITNAGGSLAEFSGLNWAAGALMECSGNENAIINSLDYIRKGGEIYQIGVPWNKNSDWDAHSLLRSLFYGFISIHGGWEWSIPRKPGDFAPHSSNGHIRSAMELIAQGKIKVVEDMYELRDPRDCNEVYNEISIPRMRPTCMILDWREFGKTASK</sequence>
<dbReference type="eggNOG" id="COG1063">
    <property type="taxonomic scope" value="Bacteria"/>
</dbReference>
<keyword evidence="5" id="KW-0560">Oxidoreductase</keyword>
<dbReference type="Pfam" id="PF00107">
    <property type="entry name" value="ADH_zinc_N"/>
    <property type="match status" value="1"/>
</dbReference>
<dbReference type="GO" id="GO:0046872">
    <property type="term" value="F:metal ion binding"/>
    <property type="evidence" value="ECO:0007669"/>
    <property type="project" value="UniProtKB-KW"/>
</dbReference>
<evidence type="ECO:0000256" key="1">
    <source>
        <dbReference type="ARBA" id="ARBA00001947"/>
    </source>
</evidence>
<keyword evidence="8" id="KW-1185">Reference proteome</keyword>
<dbReference type="EMBL" id="AORV01000027">
    <property type="protein sequence ID" value="EMS72470.1"/>
    <property type="molecule type" value="Genomic_DNA"/>
</dbReference>
<dbReference type="SUPFAM" id="SSF50129">
    <property type="entry name" value="GroES-like"/>
    <property type="match status" value="1"/>
</dbReference>